<dbReference type="Proteomes" id="UP000464214">
    <property type="component" value="Chromosome"/>
</dbReference>
<dbReference type="InterPro" id="IPR029046">
    <property type="entry name" value="LolA/LolB/LppX"/>
</dbReference>
<dbReference type="Pfam" id="PF03548">
    <property type="entry name" value="LolA"/>
    <property type="match status" value="1"/>
</dbReference>
<dbReference type="KEGG" id="nib:GU926_16115"/>
<evidence type="ECO:0000313" key="3">
    <source>
        <dbReference type="EMBL" id="QHL88870.1"/>
    </source>
</evidence>
<dbReference type="Gene3D" id="2.50.20.10">
    <property type="entry name" value="Lipoprotein localisation LolA/LolB/LppX"/>
    <property type="match status" value="1"/>
</dbReference>
<dbReference type="RefSeq" id="WP_160693673.1">
    <property type="nucleotide sequence ID" value="NZ_CP047897.1"/>
</dbReference>
<proteinExistence type="predicted"/>
<feature type="chain" id="PRO_5026792741" evidence="2">
    <location>
        <begin position="21"/>
        <end position="214"/>
    </location>
</feature>
<organism evidence="3 4">
    <name type="scientific">Nibribacter ruber</name>
    <dbReference type="NCBI Taxonomy" id="2698458"/>
    <lineage>
        <taxon>Bacteria</taxon>
        <taxon>Pseudomonadati</taxon>
        <taxon>Bacteroidota</taxon>
        <taxon>Cytophagia</taxon>
        <taxon>Cytophagales</taxon>
        <taxon>Hymenobacteraceae</taxon>
        <taxon>Nibribacter</taxon>
    </lineage>
</organism>
<keyword evidence="1 2" id="KW-0732">Signal</keyword>
<evidence type="ECO:0000256" key="1">
    <source>
        <dbReference type="ARBA" id="ARBA00022729"/>
    </source>
</evidence>
<feature type="signal peptide" evidence="2">
    <location>
        <begin position="1"/>
        <end position="20"/>
    </location>
</feature>
<gene>
    <name evidence="3" type="ORF">GU926_16115</name>
</gene>
<keyword evidence="3" id="KW-0449">Lipoprotein</keyword>
<dbReference type="EMBL" id="CP047897">
    <property type="protein sequence ID" value="QHL88870.1"/>
    <property type="molecule type" value="Genomic_DNA"/>
</dbReference>
<reference evidence="3 4" key="1">
    <citation type="submission" date="2020-01" db="EMBL/GenBank/DDBJ databases">
        <authorList>
            <person name="Kim M."/>
        </authorList>
    </citation>
    <scope>NUCLEOTIDE SEQUENCE [LARGE SCALE GENOMIC DNA]</scope>
    <source>
        <strain evidence="3 4">BT10</strain>
    </source>
</reference>
<protein>
    <submittedName>
        <fullName evidence="3">Outer membrane lipoprotein carrier protein LolA</fullName>
    </submittedName>
</protein>
<dbReference type="AlphaFoldDB" id="A0A6P1P3A0"/>
<keyword evidence="4" id="KW-1185">Reference proteome</keyword>
<dbReference type="PANTHER" id="PTHR35869:SF1">
    <property type="entry name" value="OUTER-MEMBRANE LIPOPROTEIN CARRIER PROTEIN"/>
    <property type="match status" value="1"/>
</dbReference>
<dbReference type="PANTHER" id="PTHR35869">
    <property type="entry name" value="OUTER-MEMBRANE LIPOPROTEIN CARRIER PROTEIN"/>
    <property type="match status" value="1"/>
</dbReference>
<dbReference type="InterPro" id="IPR004564">
    <property type="entry name" value="OM_lipoprot_carrier_LolA-like"/>
</dbReference>
<dbReference type="SUPFAM" id="SSF89392">
    <property type="entry name" value="Prokaryotic lipoproteins and lipoprotein localization factors"/>
    <property type="match status" value="1"/>
</dbReference>
<name>A0A6P1P3A0_9BACT</name>
<evidence type="ECO:0000313" key="4">
    <source>
        <dbReference type="Proteomes" id="UP000464214"/>
    </source>
</evidence>
<dbReference type="CDD" id="cd16325">
    <property type="entry name" value="LolA"/>
    <property type="match status" value="1"/>
</dbReference>
<evidence type="ECO:0000256" key="2">
    <source>
        <dbReference type="SAM" id="SignalP"/>
    </source>
</evidence>
<accession>A0A6P1P3A0</accession>
<sequence length="214" mass="24519">MKRFFSFLLALLFVAQIASAQKDPKAEQILDAMSKKYQAMKAFKASFSQTLESQSAKVKETINGDITVAGNKFRLSVAGQEIINNGTTIWTFMKKENEVNISDNDPDEQELTPNQIYTLYKKGYKYNYSGEQKLGGETVNVIDLTPEDKSNQVFKVRMFISKKDNSIKSWHMFRKNGNRYVYTIKKFTPNPPLAANFFTFDKAKYKGVKVVDLR</sequence>